<name>A0ABU8KG36_9HYPH</name>
<gene>
    <name evidence="2" type="ORF">O7A05_21245</name>
</gene>
<dbReference type="InterPro" id="IPR051531">
    <property type="entry name" value="N-acetyltransferase"/>
</dbReference>
<dbReference type="PANTHER" id="PTHR43792:SF16">
    <property type="entry name" value="N-ACETYLTRANSFERASE DOMAIN-CONTAINING PROTEIN"/>
    <property type="match status" value="1"/>
</dbReference>
<dbReference type="PROSITE" id="PS51186">
    <property type="entry name" value="GNAT"/>
    <property type="match status" value="1"/>
</dbReference>
<dbReference type="Proteomes" id="UP001366503">
    <property type="component" value="Unassembled WGS sequence"/>
</dbReference>
<proteinExistence type="predicted"/>
<evidence type="ECO:0000313" key="2">
    <source>
        <dbReference type="EMBL" id="MEI9404667.1"/>
    </source>
</evidence>
<accession>A0ABU8KG36</accession>
<evidence type="ECO:0000313" key="3">
    <source>
        <dbReference type="Proteomes" id="UP001366503"/>
    </source>
</evidence>
<comment type="caution">
    <text evidence="2">The sequence shown here is derived from an EMBL/GenBank/DDBJ whole genome shotgun (WGS) entry which is preliminary data.</text>
</comment>
<dbReference type="EMBL" id="JAPYKO010000016">
    <property type="protein sequence ID" value="MEI9404667.1"/>
    <property type="molecule type" value="Genomic_DNA"/>
</dbReference>
<reference evidence="2 3" key="1">
    <citation type="submission" date="2022-12" db="EMBL/GenBank/DDBJ databases">
        <authorList>
            <person name="Muema E."/>
        </authorList>
    </citation>
    <scope>NUCLEOTIDE SEQUENCE [LARGE SCALE GENOMIC DNA]</scope>
    <source>
        <strain evidence="3">1330</strain>
    </source>
</reference>
<protein>
    <submittedName>
        <fullName evidence="2">GNAT family N-acetyltransferase</fullName>
    </submittedName>
</protein>
<dbReference type="InterPro" id="IPR016181">
    <property type="entry name" value="Acyl_CoA_acyltransferase"/>
</dbReference>
<dbReference type="SUPFAM" id="SSF55729">
    <property type="entry name" value="Acyl-CoA N-acyltransferases (Nat)"/>
    <property type="match status" value="1"/>
</dbReference>
<feature type="domain" description="N-acetyltransferase" evidence="1">
    <location>
        <begin position="17"/>
        <end position="180"/>
    </location>
</feature>
<evidence type="ECO:0000259" key="1">
    <source>
        <dbReference type="PROSITE" id="PS51186"/>
    </source>
</evidence>
<dbReference type="Pfam" id="PF13302">
    <property type="entry name" value="Acetyltransf_3"/>
    <property type="match status" value="1"/>
</dbReference>
<sequence length="191" mass="21415">MSIKTEAGVPILETARTVLRPHRLDDFETYAAMWAEPAVTRFIGGKPRMREESWMRFLRHAGLWSLIGYGFWAIEDKATGRFIGEAGFHDLKREIEPSIEGVPEAGWALASEAHGRGLASEVVGRIVAWSDETFGQARTVCIIDPENGASQKVAERNGYREILRTTYHEKPTILLERQAGSGKRSAFMSYC</sequence>
<dbReference type="PANTHER" id="PTHR43792">
    <property type="entry name" value="GNAT FAMILY, PUTATIVE (AFU_ORTHOLOGUE AFUA_3G00765)-RELATED-RELATED"/>
    <property type="match status" value="1"/>
</dbReference>
<keyword evidence="3" id="KW-1185">Reference proteome</keyword>
<organism evidence="2 3">
    <name type="scientific">Mesorhizobium argentiipisi</name>
    <dbReference type="NCBI Taxonomy" id="3015175"/>
    <lineage>
        <taxon>Bacteria</taxon>
        <taxon>Pseudomonadati</taxon>
        <taxon>Pseudomonadota</taxon>
        <taxon>Alphaproteobacteria</taxon>
        <taxon>Hyphomicrobiales</taxon>
        <taxon>Phyllobacteriaceae</taxon>
        <taxon>Mesorhizobium</taxon>
    </lineage>
</organism>
<dbReference type="RefSeq" id="WP_337094922.1">
    <property type="nucleotide sequence ID" value="NZ_JAPYKO010000016.1"/>
</dbReference>
<dbReference type="InterPro" id="IPR000182">
    <property type="entry name" value="GNAT_dom"/>
</dbReference>
<dbReference type="Gene3D" id="3.40.630.30">
    <property type="match status" value="1"/>
</dbReference>